<gene>
    <name evidence="4" type="ORF">KHB02_021460</name>
    <name evidence="3" type="ORF">KHB02_28350</name>
</gene>
<evidence type="ECO:0000313" key="5">
    <source>
        <dbReference type="Proteomes" id="UP000677265"/>
    </source>
</evidence>
<evidence type="ECO:0000313" key="3">
    <source>
        <dbReference type="EMBL" id="MBS4185300.1"/>
    </source>
</evidence>
<protein>
    <submittedName>
        <fullName evidence="3">Cell wall protein</fullName>
    </submittedName>
</protein>
<feature type="signal peptide" evidence="2">
    <location>
        <begin position="1"/>
        <end position="28"/>
    </location>
</feature>
<evidence type="ECO:0000256" key="1">
    <source>
        <dbReference type="SAM" id="Phobius"/>
    </source>
</evidence>
<dbReference type="EMBL" id="JAGYPE010000005">
    <property type="protein sequence ID" value="MBS4185300.1"/>
    <property type="molecule type" value="Genomic_DNA"/>
</dbReference>
<evidence type="ECO:0000313" key="4">
    <source>
        <dbReference type="EMBL" id="MCH6268100.1"/>
    </source>
</evidence>
<keyword evidence="5" id="KW-1185">Reference proteome</keyword>
<dbReference type="Pfam" id="PF12389">
    <property type="entry name" value="Peptidase_M73"/>
    <property type="match status" value="1"/>
</dbReference>
<keyword evidence="1" id="KW-0812">Transmembrane</keyword>
<keyword evidence="1" id="KW-0472">Membrane</keyword>
<evidence type="ECO:0000256" key="2">
    <source>
        <dbReference type="SAM" id="SignalP"/>
    </source>
</evidence>
<dbReference type="InterPro" id="IPR022121">
    <property type="entry name" value="Peptidase_M73_camelysin"/>
</dbReference>
<organism evidence="3">
    <name type="scientific">Neobacillus citreus</name>
    <dbReference type="NCBI Taxonomy" id="2833578"/>
    <lineage>
        <taxon>Bacteria</taxon>
        <taxon>Bacillati</taxon>
        <taxon>Bacillota</taxon>
        <taxon>Bacilli</taxon>
        <taxon>Bacillales</taxon>
        <taxon>Bacillaceae</taxon>
        <taxon>Neobacillus</taxon>
    </lineage>
</organism>
<dbReference type="AlphaFoldDB" id="A0A942T4I4"/>
<comment type="caution">
    <text evidence="3">The sequence shown here is derived from an EMBL/GenBank/DDBJ whole genome shotgun (WGS) entry which is preliminary data.</text>
</comment>
<feature type="transmembrane region" description="Helical" evidence="1">
    <location>
        <begin position="174"/>
        <end position="195"/>
    </location>
</feature>
<proteinExistence type="predicted"/>
<reference evidence="3" key="1">
    <citation type="submission" date="2021-05" db="EMBL/GenBank/DDBJ databases">
        <title>Novel Bacillus species.</title>
        <authorList>
            <person name="Liu G."/>
        </authorList>
    </citation>
    <scope>NUCLEOTIDE SEQUENCE</scope>
    <source>
        <strain evidence="3 5">FJAT-50051</strain>
    </source>
</reference>
<name>A0A942T4I4_9BACI</name>
<dbReference type="RefSeq" id="WP_213145118.1">
    <property type="nucleotide sequence ID" value="NZ_JAGYPE020000049.1"/>
</dbReference>
<sequence>MKKFLKFIIMHSMIIFTIFSFSPGNTLAAMTKQEIDIASSPEKILFDINNFKPGDWSNRTLTIHNNGNREFKYITSVKYLDGSEEYFNELLIKVSDRNKVIYEGKLKDLNKLSPRILAKNTTEQLIFQVSVPWELGNEFQGIGCRVEFIFFAEDSESGTVPTAGGLLPTTATNIFNFIAAGGALIVTGIMMQLYFSKRKRKAEQNYVNLD</sequence>
<accession>A0A942T4I4</accession>
<dbReference type="Proteomes" id="UP000677265">
    <property type="component" value="Unassembled WGS sequence"/>
</dbReference>
<keyword evidence="2" id="KW-0732">Signal</keyword>
<keyword evidence="1" id="KW-1133">Transmembrane helix</keyword>
<feature type="chain" id="PRO_5044697275" evidence="2">
    <location>
        <begin position="29"/>
        <end position="210"/>
    </location>
</feature>
<dbReference type="EMBL" id="JAGYPE020000049">
    <property type="protein sequence ID" value="MCH6268100.1"/>
    <property type="molecule type" value="Genomic_DNA"/>
</dbReference>